<dbReference type="GO" id="GO:0005509">
    <property type="term" value="F:calcium ion binding"/>
    <property type="evidence" value="ECO:0007669"/>
    <property type="project" value="InterPro"/>
</dbReference>
<feature type="domain" description="EF-hand" evidence="2">
    <location>
        <begin position="65"/>
        <end position="100"/>
    </location>
</feature>
<dbReference type="AlphaFoldDB" id="A0A1Y3BQQ8"/>
<evidence type="ECO:0000313" key="3">
    <source>
        <dbReference type="EMBL" id="OTF82417.1"/>
    </source>
</evidence>
<reference evidence="3 4" key="1">
    <citation type="submission" date="2017-03" db="EMBL/GenBank/DDBJ databases">
        <title>Genome Survey of Euroglyphus maynei.</title>
        <authorList>
            <person name="Arlian L.G."/>
            <person name="Morgan M.S."/>
            <person name="Rider S.D."/>
        </authorList>
    </citation>
    <scope>NUCLEOTIDE SEQUENCE [LARGE SCALE GENOMIC DNA]</scope>
    <source>
        <strain evidence="3">Arlian Lab</strain>
        <tissue evidence="3">Whole body</tissue>
    </source>
</reference>
<dbReference type="PROSITE" id="PS50031">
    <property type="entry name" value="EH"/>
    <property type="match status" value="1"/>
</dbReference>
<dbReference type="SUPFAM" id="SSF47473">
    <property type="entry name" value="EF-hand"/>
    <property type="match status" value="1"/>
</dbReference>
<evidence type="ECO:0000259" key="2">
    <source>
        <dbReference type="PROSITE" id="PS50222"/>
    </source>
</evidence>
<feature type="domain" description="EH" evidence="1">
    <location>
        <begin position="31"/>
        <end position="121"/>
    </location>
</feature>
<evidence type="ECO:0000259" key="1">
    <source>
        <dbReference type="PROSITE" id="PS50031"/>
    </source>
</evidence>
<dbReference type="PANTHER" id="PTHR11216">
    <property type="entry name" value="EH DOMAIN"/>
    <property type="match status" value="1"/>
</dbReference>
<proteinExistence type="predicted"/>
<dbReference type="InterPro" id="IPR011992">
    <property type="entry name" value="EF-hand-dom_pair"/>
</dbReference>
<dbReference type="Gene3D" id="1.10.238.10">
    <property type="entry name" value="EF-hand"/>
    <property type="match status" value="1"/>
</dbReference>
<dbReference type="SMART" id="SM00027">
    <property type="entry name" value="EH"/>
    <property type="match status" value="1"/>
</dbReference>
<dbReference type="Pfam" id="PF12763">
    <property type="entry name" value="EH"/>
    <property type="match status" value="1"/>
</dbReference>
<gene>
    <name evidence="3" type="ORF">BLA29_010741</name>
</gene>
<dbReference type="InterPro" id="IPR002048">
    <property type="entry name" value="EF_hand_dom"/>
</dbReference>
<keyword evidence="4" id="KW-1185">Reference proteome</keyword>
<sequence>MDNIDLDRLDIIDDDDNDSCSLDLWSITAEQQSYYTKQFELLQRNYSTDIINGNIAKIFFEKSGLNVKDLSHIWKLSDIDEDGGLSFSEFCVAMHLVVLRRNKVELPKQIPLPLRRAHRRLM</sequence>
<dbReference type="CDD" id="cd00052">
    <property type="entry name" value="EH"/>
    <property type="match status" value="1"/>
</dbReference>
<dbReference type="InterPro" id="IPR000261">
    <property type="entry name" value="EH_dom"/>
</dbReference>
<dbReference type="Proteomes" id="UP000194236">
    <property type="component" value="Unassembled WGS sequence"/>
</dbReference>
<dbReference type="EMBL" id="MUJZ01008549">
    <property type="protein sequence ID" value="OTF82417.1"/>
    <property type="molecule type" value="Genomic_DNA"/>
</dbReference>
<protein>
    <submittedName>
        <fullName evidence="3">Uncharacterized protein</fullName>
    </submittedName>
</protein>
<feature type="non-terminal residue" evidence="3">
    <location>
        <position position="122"/>
    </location>
</feature>
<evidence type="ECO:0000313" key="4">
    <source>
        <dbReference type="Proteomes" id="UP000194236"/>
    </source>
</evidence>
<organism evidence="3 4">
    <name type="scientific">Euroglyphus maynei</name>
    <name type="common">Mayne's house dust mite</name>
    <dbReference type="NCBI Taxonomy" id="6958"/>
    <lineage>
        <taxon>Eukaryota</taxon>
        <taxon>Metazoa</taxon>
        <taxon>Ecdysozoa</taxon>
        <taxon>Arthropoda</taxon>
        <taxon>Chelicerata</taxon>
        <taxon>Arachnida</taxon>
        <taxon>Acari</taxon>
        <taxon>Acariformes</taxon>
        <taxon>Sarcoptiformes</taxon>
        <taxon>Astigmata</taxon>
        <taxon>Psoroptidia</taxon>
        <taxon>Analgoidea</taxon>
        <taxon>Pyroglyphidae</taxon>
        <taxon>Pyroglyphinae</taxon>
        <taxon>Euroglyphus</taxon>
    </lineage>
</organism>
<dbReference type="OrthoDB" id="10045710at2759"/>
<dbReference type="GO" id="GO:0005886">
    <property type="term" value="C:plasma membrane"/>
    <property type="evidence" value="ECO:0007669"/>
    <property type="project" value="TreeGrafter"/>
</dbReference>
<dbReference type="GO" id="GO:0006897">
    <property type="term" value="P:endocytosis"/>
    <property type="evidence" value="ECO:0007669"/>
    <property type="project" value="TreeGrafter"/>
</dbReference>
<dbReference type="PROSITE" id="PS50222">
    <property type="entry name" value="EF_HAND_2"/>
    <property type="match status" value="1"/>
</dbReference>
<comment type="caution">
    <text evidence="3">The sequence shown here is derived from an EMBL/GenBank/DDBJ whole genome shotgun (WGS) entry which is preliminary data.</text>
</comment>
<dbReference type="PANTHER" id="PTHR11216:SF174">
    <property type="entry name" value="GH06923P"/>
    <property type="match status" value="1"/>
</dbReference>
<dbReference type="GO" id="GO:0016197">
    <property type="term" value="P:endosomal transport"/>
    <property type="evidence" value="ECO:0007669"/>
    <property type="project" value="TreeGrafter"/>
</dbReference>
<dbReference type="GO" id="GO:0005737">
    <property type="term" value="C:cytoplasm"/>
    <property type="evidence" value="ECO:0007669"/>
    <property type="project" value="TreeGrafter"/>
</dbReference>
<accession>A0A1Y3BQQ8</accession>
<name>A0A1Y3BQQ8_EURMA</name>